<evidence type="ECO:0000313" key="8">
    <source>
        <dbReference type="Proteomes" id="UP000288953"/>
    </source>
</evidence>
<keyword evidence="8" id="KW-1185">Reference proteome</keyword>
<comment type="subcellular location">
    <subcellularLocation>
        <location evidence="5">Cytoplasm</location>
    </subcellularLocation>
</comment>
<comment type="catalytic activity">
    <reaction evidence="5">
        <text>uridine(32) in tRNA + S-adenosyl-L-methionine = 2'-O-methyluridine(32) in tRNA + S-adenosyl-L-homocysteine + H(+)</text>
        <dbReference type="Rhea" id="RHEA:42936"/>
        <dbReference type="Rhea" id="RHEA-COMP:10107"/>
        <dbReference type="Rhea" id="RHEA-COMP:10290"/>
        <dbReference type="ChEBI" id="CHEBI:15378"/>
        <dbReference type="ChEBI" id="CHEBI:57856"/>
        <dbReference type="ChEBI" id="CHEBI:59789"/>
        <dbReference type="ChEBI" id="CHEBI:65315"/>
        <dbReference type="ChEBI" id="CHEBI:74478"/>
        <dbReference type="EC" id="2.1.1.200"/>
    </reaction>
</comment>
<dbReference type="EC" id="2.1.1.200" evidence="5"/>
<name>A0ABX5RAL6_9PSED</name>
<comment type="subunit">
    <text evidence="5">Homodimer.</text>
</comment>
<dbReference type="Pfam" id="PF00588">
    <property type="entry name" value="SpoU_methylase"/>
    <property type="match status" value="1"/>
</dbReference>
<dbReference type="NCBIfam" id="TIGR00050">
    <property type="entry name" value="rRNA_methyl_1"/>
    <property type="match status" value="1"/>
</dbReference>
<keyword evidence="3 7" id="KW-0808">Transferase</keyword>
<reference evidence="7 8" key="1">
    <citation type="journal article" date="2018" name="Genome Biol. Evol.">
        <title>Partnering With a Pest: Genomes of Hemlock Woolly Adelgid Symbionts Reveal Atypical Nutritional Provisioning Patterns in Dual-Obligate Bacteria.</title>
        <authorList>
            <person name="Weglarz K.M."/>
            <person name="Havill N.P."/>
            <person name="Burke G.R."/>
            <person name="von Dohlen C.D."/>
        </authorList>
    </citation>
    <scope>NUCLEOTIDE SEQUENCE [LARGE SCALE GENOMIC DNA]</scope>
    <source>
        <strain evidence="7 8">HWA_ENA</strain>
    </source>
</reference>
<sequence>MLQNICVVLVNVSHPGNIGSVARAMKNMGLTRLVLVEPRAFPHNEANIRASGANDILEKAKIVATLENALVSCNLVFGTSARHRRISWPLLGLRQCGTKVVEEAASGTQIALVFGREDSGLTNKELQQCHYHVHIPSNPKFSSLNLGAAVQVVSCEVRIAWLIAQDQSSKLEKNEVASTKNSELATVDELERFYKHLEQTLVAIKFLKPEKPRYLMARLRCLYGRSSVSRTEINILRGILTETQKVVDSASRKRKD</sequence>
<comment type="catalytic activity">
    <reaction evidence="5">
        <text>cytidine(32) in tRNA + S-adenosyl-L-methionine = 2'-O-methylcytidine(32) in tRNA + S-adenosyl-L-homocysteine + H(+)</text>
        <dbReference type="Rhea" id="RHEA:42932"/>
        <dbReference type="Rhea" id="RHEA-COMP:10288"/>
        <dbReference type="Rhea" id="RHEA-COMP:10289"/>
        <dbReference type="ChEBI" id="CHEBI:15378"/>
        <dbReference type="ChEBI" id="CHEBI:57856"/>
        <dbReference type="ChEBI" id="CHEBI:59789"/>
        <dbReference type="ChEBI" id="CHEBI:74495"/>
        <dbReference type="ChEBI" id="CHEBI:82748"/>
        <dbReference type="EC" id="2.1.1.200"/>
    </reaction>
</comment>
<keyword evidence="5" id="KW-0963">Cytoplasm</keyword>
<dbReference type="InterPro" id="IPR029026">
    <property type="entry name" value="tRNA_m1G_MTases_N"/>
</dbReference>
<comment type="function">
    <text evidence="5">Catalyzes the formation of 2'O-methylated cytidine (Cm32) or 2'O-methylated uridine (Um32) at position 32 in tRNA.</text>
</comment>
<evidence type="ECO:0000256" key="3">
    <source>
        <dbReference type="ARBA" id="ARBA00022679"/>
    </source>
</evidence>
<evidence type="ECO:0000256" key="2">
    <source>
        <dbReference type="ARBA" id="ARBA00022603"/>
    </source>
</evidence>
<feature type="domain" description="tRNA/rRNA methyltransferase SpoU type" evidence="6">
    <location>
        <begin position="5"/>
        <end position="153"/>
    </location>
</feature>
<dbReference type="NCBIfam" id="NF011694">
    <property type="entry name" value="PRK15114.1"/>
    <property type="match status" value="1"/>
</dbReference>
<dbReference type="SUPFAM" id="SSF75217">
    <property type="entry name" value="alpha/beta knot"/>
    <property type="match status" value="1"/>
</dbReference>
<protein>
    <recommendedName>
        <fullName evidence="5">tRNA (cytidine/uridine-2'-O-)-methyltransferase TrmJ</fullName>
        <ecNumber evidence="5">2.1.1.200</ecNumber>
    </recommendedName>
    <alternativeName>
        <fullName evidence="5">tRNA (cytidine(32)/uridine(32)-2'-O)-methyltransferase</fullName>
    </alternativeName>
    <alternativeName>
        <fullName evidence="5">tRNA Cm32/Um32 methyltransferase</fullName>
    </alternativeName>
</protein>
<dbReference type="InterPro" id="IPR029028">
    <property type="entry name" value="Alpha/beta_knot_MTases"/>
</dbReference>
<comment type="similarity">
    <text evidence="1">Belongs to the class IV-like SAM-binding methyltransferase superfamily. RNA methyltransferase TrmH family.</text>
</comment>
<keyword evidence="4 5" id="KW-0949">S-adenosyl-L-methionine</keyword>
<keyword evidence="5" id="KW-0819">tRNA processing</keyword>
<dbReference type="PIRSF" id="PIRSF004808">
    <property type="entry name" value="LasT"/>
    <property type="match status" value="1"/>
</dbReference>
<dbReference type="GO" id="GO:0032259">
    <property type="term" value="P:methylation"/>
    <property type="evidence" value="ECO:0007669"/>
    <property type="project" value="UniProtKB-KW"/>
</dbReference>
<dbReference type="InterPro" id="IPR004384">
    <property type="entry name" value="RNA_MeTrfase_TrmJ/LasT"/>
</dbReference>
<keyword evidence="2 5" id="KW-0489">Methyltransferase</keyword>
<dbReference type="Gene3D" id="3.40.1280.10">
    <property type="match status" value="1"/>
</dbReference>
<evidence type="ECO:0000256" key="4">
    <source>
        <dbReference type="ARBA" id="ARBA00022691"/>
    </source>
</evidence>
<dbReference type="GO" id="GO:0160206">
    <property type="term" value="F:tRNA (cytidine(32)/uridine(32)-2'-O)-methyltransferase activity"/>
    <property type="evidence" value="ECO:0007669"/>
    <property type="project" value="UniProtKB-EC"/>
</dbReference>
<dbReference type="EMBL" id="CP026512">
    <property type="protein sequence ID" value="QAX82266.1"/>
    <property type="molecule type" value="Genomic_DNA"/>
</dbReference>
<proteinExistence type="inferred from homology"/>
<dbReference type="PANTHER" id="PTHR42786">
    <property type="entry name" value="TRNA/RRNA METHYLTRANSFERASE"/>
    <property type="match status" value="1"/>
</dbReference>
<evidence type="ECO:0000256" key="1">
    <source>
        <dbReference type="ARBA" id="ARBA00007228"/>
    </source>
</evidence>
<dbReference type="Gene3D" id="1.10.8.590">
    <property type="match status" value="1"/>
</dbReference>
<evidence type="ECO:0000256" key="5">
    <source>
        <dbReference type="RuleBase" id="RU362024"/>
    </source>
</evidence>
<gene>
    <name evidence="5 7" type="primary">trmJ</name>
    <name evidence="7" type="ORF">C3B55_00966</name>
</gene>
<dbReference type="Proteomes" id="UP000288953">
    <property type="component" value="Chromosome"/>
</dbReference>
<accession>A0ABX5RAL6</accession>
<organism evidence="7 8">
    <name type="scientific">Candidatus Pseudomonas adelgestsugas</name>
    <dbReference type="NCBI Taxonomy" id="1302376"/>
    <lineage>
        <taxon>Bacteria</taxon>
        <taxon>Pseudomonadati</taxon>
        <taxon>Pseudomonadota</taxon>
        <taxon>Gammaproteobacteria</taxon>
        <taxon>Pseudomonadales</taxon>
        <taxon>Pseudomonadaceae</taxon>
        <taxon>Pseudomonas</taxon>
    </lineage>
</organism>
<dbReference type="CDD" id="cd18093">
    <property type="entry name" value="SpoU-like_TrmJ"/>
    <property type="match status" value="1"/>
</dbReference>
<dbReference type="PANTHER" id="PTHR42786:SF2">
    <property type="entry name" value="TRNA (CYTIDINE_URIDINE-2'-O-)-METHYLTRANSFERASE TRMJ"/>
    <property type="match status" value="1"/>
</dbReference>
<dbReference type="RefSeq" id="WP_129211753.1">
    <property type="nucleotide sequence ID" value="NZ_CP026512.1"/>
</dbReference>
<evidence type="ECO:0000313" key="7">
    <source>
        <dbReference type="EMBL" id="QAX82266.1"/>
    </source>
</evidence>
<dbReference type="InterPro" id="IPR001537">
    <property type="entry name" value="SpoU_MeTrfase"/>
</dbReference>
<evidence type="ECO:0000259" key="6">
    <source>
        <dbReference type="Pfam" id="PF00588"/>
    </source>
</evidence>